<keyword evidence="2" id="KW-1185">Reference proteome</keyword>
<evidence type="ECO:0000313" key="2">
    <source>
        <dbReference type="Proteomes" id="UP000008021"/>
    </source>
</evidence>
<reference evidence="1" key="1">
    <citation type="submission" date="2015-04" db="UniProtKB">
        <authorList>
            <consortium name="EnsemblPlants"/>
        </authorList>
    </citation>
    <scope>IDENTIFICATION</scope>
</reference>
<dbReference type="AlphaFoldDB" id="A0A0E0F7R3"/>
<dbReference type="HOGENOM" id="CLU_2762060_0_0_1"/>
<dbReference type="Proteomes" id="UP000008021">
    <property type="component" value="Chromosome 11"/>
</dbReference>
<dbReference type="Gramene" id="OMERI11G16550.1">
    <property type="protein sequence ID" value="OMERI11G16550.1"/>
    <property type="gene ID" value="OMERI11G16550"/>
</dbReference>
<proteinExistence type="predicted"/>
<evidence type="ECO:0000313" key="1">
    <source>
        <dbReference type="EnsemblPlants" id="OMERI11G16550.1"/>
    </source>
</evidence>
<dbReference type="EnsemblPlants" id="OMERI11G16550.1">
    <property type="protein sequence ID" value="OMERI11G16550.1"/>
    <property type="gene ID" value="OMERI11G16550"/>
</dbReference>
<protein>
    <submittedName>
        <fullName evidence="1">Uncharacterized protein</fullName>
    </submittedName>
</protein>
<sequence length="70" mass="8162">MDVRVFEAMLRYIYKDSLSEMNDDEVAAMAQRTDLGGHAVQPRQRQHSITVMASWRLAWNSLRAVLLIWI</sequence>
<accession>A0A0E0F7R3</accession>
<organism evidence="1">
    <name type="scientific">Oryza meridionalis</name>
    <dbReference type="NCBI Taxonomy" id="40149"/>
    <lineage>
        <taxon>Eukaryota</taxon>
        <taxon>Viridiplantae</taxon>
        <taxon>Streptophyta</taxon>
        <taxon>Embryophyta</taxon>
        <taxon>Tracheophyta</taxon>
        <taxon>Spermatophyta</taxon>
        <taxon>Magnoliopsida</taxon>
        <taxon>Liliopsida</taxon>
        <taxon>Poales</taxon>
        <taxon>Poaceae</taxon>
        <taxon>BOP clade</taxon>
        <taxon>Oryzoideae</taxon>
        <taxon>Oryzeae</taxon>
        <taxon>Oryzinae</taxon>
        <taxon>Oryza</taxon>
    </lineage>
</organism>
<name>A0A0E0F7R3_9ORYZ</name>
<reference evidence="1" key="2">
    <citation type="submission" date="2018-05" db="EMBL/GenBank/DDBJ databases">
        <title>OmerRS3 (Oryza meridionalis Reference Sequence Version 3).</title>
        <authorList>
            <person name="Zhang J."/>
            <person name="Kudrna D."/>
            <person name="Lee S."/>
            <person name="Talag J."/>
            <person name="Welchert J."/>
            <person name="Wing R.A."/>
        </authorList>
    </citation>
    <scope>NUCLEOTIDE SEQUENCE [LARGE SCALE GENOMIC DNA]</scope>
    <source>
        <strain evidence="1">cv. OR44</strain>
    </source>
</reference>